<comment type="caution">
    <text evidence="1">The sequence shown here is derived from an EMBL/GenBank/DDBJ whole genome shotgun (WGS) entry which is preliminary data.</text>
</comment>
<dbReference type="InterPro" id="IPR011465">
    <property type="entry name" value="DUF1571"/>
</dbReference>
<protein>
    <recommendedName>
        <fullName evidence="3">DUF1571 domain-containing protein</fullName>
    </recommendedName>
</protein>
<reference evidence="1 2" key="1">
    <citation type="submission" date="2016-05" db="EMBL/GenBank/DDBJ databases">
        <title>Genomic and physiological characterization of Planctopirus sp. isolated from fresh water lake.</title>
        <authorList>
            <person name="Subhash Y."/>
            <person name="Ramana C."/>
        </authorList>
    </citation>
    <scope>NUCLEOTIDE SEQUENCE [LARGE SCALE GENOMIC DNA]</scope>
    <source>
        <strain evidence="1 2">JC280</strain>
    </source>
</reference>
<keyword evidence="2" id="KW-1185">Reference proteome</keyword>
<dbReference type="Proteomes" id="UP000094828">
    <property type="component" value="Unassembled WGS sequence"/>
</dbReference>
<dbReference type="RefSeq" id="WP_068852928.1">
    <property type="nucleotide sequence ID" value="NZ_LYDR01000158.1"/>
</dbReference>
<sequence length="279" mass="31583">MWLDIDRPSNARFVRASLLAGCAGLLLLAVSGRTLAQQAPAAVNPPTEISEAHPLAPALKLAYESREALKDVVDYDATFSKRELINGKLKPQVCYVRIRKQPFSVYMKFIKPNEGREVIFVEGQNKNMLQGHETGVLSMIGTVSLPIDGPDAMAENRYPITMLGIHSLLDQVIKQWESEARYGEVEVNFYRNAKLGKDINVEVIESTHPKPRNQFRFHMTRLFLDKATRLPLRVEQYGFPQSGDQSPPLVEEYSYVSLRTNLGLKNIDFSVDNPQYKFK</sequence>
<dbReference type="AlphaFoldDB" id="A0A1C3E3Z5"/>
<evidence type="ECO:0000313" key="1">
    <source>
        <dbReference type="EMBL" id="ODA27950.1"/>
    </source>
</evidence>
<name>A0A1C3E3Z5_9PLAN</name>
<proteinExistence type="predicted"/>
<evidence type="ECO:0000313" key="2">
    <source>
        <dbReference type="Proteomes" id="UP000094828"/>
    </source>
</evidence>
<dbReference type="EMBL" id="LYDR01000158">
    <property type="protein sequence ID" value="ODA27950.1"/>
    <property type="molecule type" value="Genomic_DNA"/>
</dbReference>
<gene>
    <name evidence="1" type="ORF">A6X21_13815</name>
</gene>
<dbReference type="Pfam" id="PF07608">
    <property type="entry name" value="DUF1571"/>
    <property type="match status" value="1"/>
</dbReference>
<organism evidence="1 2">
    <name type="scientific">Planctopirus hydrillae</name>
    <dbReference type="NCBI Taxonomy" id="1841610"/>
    <lineage>
        <taxon>Bacteria</taxon>
        <taxon>Pseudomonadati</taxon>
        <taxon>Planctomycetota</taxon>
        <taxon>Planctomycetia</taxon>
        <taxon>Planctomycetales</taxon>
        <taxon>Planctomycetaceae</taxon>
        <taxon>Planctopirus</taxon>
    </lineage>
</organism>
<dbReference type="OrthoDB" id="5456309at2"/>
<evidence type="ECO:0008006" key="3">
    <source>
        <dbReference type="Google" id="ProtNLM"/>
    </source>
</evidence>
<dbReference type="STRING" id="1841610.A6X21_13815"/>
<accession>A0A1C3E3Z5</accession>